<keyword evidence="2" id="KW-0464">Manganese</keyword>
<dbReference type="SUPFAM" id="SSF55031">
    <property type="entry name" value="Bacterial exopeptidase dimerisation domain"/>
    <property type="match status" value="1"/>
</dbReference>
<dbReference type="PIRSF" id="PIRSF005962">
    <property type="entry name" value="Pept_M20D_amidohydro"/>
    <property type="match status" value="1"/>
</dbReference>
<accession>A0A0H5D9S4</accession>
<dbReference type="PANTHER" id="PTHR11014">
    <property type="entry name" value="PEPTIDASE M20 FAMILY MEMBER"/>
    <property type="match status" value="1"/>
</dbReference>
<dbReference type="Gene3D" id="3.40.630.10">
    <property type="entry name" value="Zn peptidases"/>
    <property type="match status" value="1"/>
</dbReference>
<keyword evidence="1 4" id="KW-0378">Hydrolase</keyword>
<feature type="binding site" evidence="2">
    <location>
        <position position="106"/>
    </location>
    <ligand>
        <name>Mn(2+)</name>
        <dbReference type="ChEBI" id="CHEBI:29035"/>
        <label>2</label>
    </ligand>
</feature>
<feature type="binding site" evidence="2">
    <location>
        <position position="358"/>
    </location>
    <ligand>
        <name>Mn(2+)</name>
        <dbReference type="ChEBI" id="CHEBI:29035"/>
        <label>2</label>
    </ligand>
</feature>
<dbReference type="Pfam" id="PF07687">
    <property type="entry name" value="M20_dimer"/>
    <property type="match status" value="1"/>
</dbReference>
<dbReference type="CDD" id="cd05666">
    <property type="entry name" value="M20_Acy1-like"/>
    <property type="match status" value="1"/>
</dbReference>
<comment type="cofactor">
    <cofactor evidence="2">
        <name>Mn(2+)</name>
        <dbReference type="ChEBI" id="CHEBI:29035"/>
    </cofactor>
    <text evidence="2">The Mn(2+) ion enhances activity.</text>
</comment>
<dbReference type="AlphaFoldDB" id="A0A0H5D9S4"/>
<dbReference type="InterPro" id="IPR011650">
    <property type="entry name" value="Peptidase_M20_dimer"/>
</dbReference>
<proteinExistence type="predicted"/>
<dbReference type="STRING" id="481446.NIT7645_00774"/>
<evidence type="ECO:0000256" key="2">
    <source>
        <dbReference type="PIRSR" id="PIRSR005962-1"/>
    </source>
</evidence>
<dbReference type="GeneID" id="78396176"/>
<dbReference type="PANTHER" id="PTHR11014:SF63">
    <property type="entry name" value="METALLOPEPTIDASE, PUTATIVE (AFU_ORTHOLOGUE AFUA_6G09600)-RELATED"/>
    <property type="match status" value="1"/>
</dbReference>
<dbReference type="GO" id="GO:0046872">
    <property type="term" value="F:metal ion binding"/>
    <property type="evidence" value="ECO:0007669"/>
    <property type="project" value="UniProtKB-KW"/>
</dbReference>
<dbReference type="InterPro" id="IPR002933">
    <property type="entry name" value="Peptidase_M20"/>
</dbReference>
<name>A0A0H5D9S4_9RHOB</name>
<keyword evidence="2" id="KW-0479">Metal-binding</keyword>
<feature type="binding site" evidence="2">
    <location>
        <position position="104"/>
    </location>
    <ligand>
        <name>Mn(2+)</name>
        <dbReference type="ChEBI" id="CHEBI:29035"/>
        <label>2</label>
    </ligand>
</feature>
<protein>
    <submittedName>
        <fullName evidence="4">Putative hydrolase YxeP</fullName>
        <ecNumber evidence="4">3.-.-.-</ecNumber>
    </submittedName>
</protein>
<dbReference type="Proteomes" id="UP000043764">
    <property type="component" value="Unassembled WGS sequence"/>
</dbReference>
<dbReference type="EMBL" id="CVRL01000033">
    <property type="protein sequence ID" value="CRL11509.1"/>
    <property type="molecule type" value="Genomic_DNA"/>
</dbReference>
<feature type="binding site" evidence="2">
    <location>
        <position position="165"/>
    </location>
    <ligand>
        <name>Mn(2+)</name>
        <dbReference type="ChEBI" id="CHEBI:29035"/>
        <label>2</label>
    </ligand>
</feature>
<evidence type="ECO:0000313" key="4">
    <source>
        <dbReference type="EMBL" id="CRL11509.1"/>
    </source>
</evidence>
<dbReference type="Pfam" id="PF01546">
    <property type="entry name" value="Peptidase_M20"/>
    <property type="match status" value="1"/>
</dbReference>
<dbReference type="GO" id="GO:0019877">
    <property type="term" value="P:diaminopimelate biosynthetic process"/>
    <property type="evidence" value="ECO:0007669"/>
    <property type="project" value="UniProtKB-ARBA"/>
</dbReference>
<dbReference type="RefSeq" id="WP_008562717.1">
    <property type="nucleotide sequence ID" value="NZ_CAKZKN010000117.1"/>
</dbReference>
<dbReference type="InterPro" id="IPR036264">
    <property type="entry name" value="Bact_exopeptidase_dim_dom"/>
</dbReference>
<reference evidence="4 5" key="1">
    <citation type="submission" date="2015-05" db="EMBL/GenBank/DDBJ databases">
        <authorList>
            <person name="Rodrigo-Torres Lidia"/>
            <person name="Arahal R.David."/>
        </authorList>
    </citation>
    <scope>NUCLEOTIDE SEQUENCE [LARGE SCALE GENOMIC DNA]</scope>
    <source>
        <strain evidence="4 5">CECT 7321</strain>
    </source>
</reference>
<evidence type="ECO:0000256" key="1">
    <source>
        <dbReference type="ARBA" id="ARBA00022801"/>
    </source>
</evidence>
<feature type="binding site" evidence="2">
    <location>
        <position position="139"/>
    </location>
    <ligand>
        <name>Mn(2+)</name>
        <dbReference type="ChEBI" id="CHEBI:29035"/>
        <label>2</label>
    </ligand>
</feature>
<dbReference type="Gene3D" id="3.30.70.360">
    <property type="match status" value="1"/>
</dbReference>
<organism evidence="4 5">
    <name type="scientific">Phaeobacter italicus</name>
    <dbReference type="NCBI Taxonomy" id="481446"/>
    <lineage>
        <taxon>Bacteria</taxon>
        <taxon>Pseudomonadati</taxon>
        <taxon>Pseudomonadota</taxon>
        <taxon>Alphaproteobacteria</taxon>
        <taxon>Rhodobacterales</taxon>
        <taxon>Roseobacteraceae</taxon>
        <taxon>Phaeobacter</taxon>
    </lineage>
</organism>
<dbReference type="OrthoDB" id="9777385at2"/>
<feature type="domain" description="Peptidase M20 dimerisation" evidence="3">
    <location>
        <begin position="189"/>
        <end position="281"/>
    </location>
</feature>
<dbReference type="EC" id="3.-.-.-" evidence="4"/>
<dbReference type="InterPro" id="IPR017439">
    <property type="entry name" value="Amidohydrolase"/>
</dbReference>
<keyword evidence="5" id="KW-1185">Reference proteome</keyword>
<evidence type="ECO:0000313" key="5">
    <source>
        <dbReference type="Proteomes" id="UP000043764"/>
    </source>
</evidence>
<dbReference type="GO" id="GO:0050118">
    <property type="term" value="F:N-acetyldiaminopimelate deacetylase activity"/>
    <property type="evidence" value="ECO:0007669"/>
    <property type="project" value="UniProtKB-ARBA"/>
</dbReference>
<dbReference type="FunFam" id="3.30.70.360:FF:000001">
    <property type="entry name" value="N-acetyldiaminopimelate deacetylase"/>
    <property type="match status" value="1"/>
</dbReference>
<sequence>MPVKNRFAEMQEEITAWRRDIHEHPEILFETHRTSALVAEKLKEFGCDEIVTGIGRTGVVGVIKGKADTSGKVIGLRADMDALPIHEQTGLDYASKTDGAMHACGHDGHTAMLLGAAKYLAETRNFDGTVVVIFQPAEEGGGGGREMCEDGMMDRWNIQEVYGMHNWPGRPVGSFAIRPGAFFAATDQFDITFEGRGGHAAKPQETIDTTVMSAQAVLALQTIASRNADPVEQIVVSVTSFETSSKAFNVIPQSVQIKGTVRTMSADMRDLAEKRIKEICAGVAATFGGTADVTYYRGYPVMVNHEEQTDFAAKVAEGISGSCEEAPLVMGGEDFAFMLEERPGAYILVGNGDTAAVHHPEYNFTDDAIPAGCSWWAEIVEQRMPAA</sequence>
<evidence type="ECO:0000259" key="3">
    <source>
        <dbReference type="Pfam" id="PF07687"/>
    </source>
</evidence>
<dbReference type="SUPFAM" id="SSF53187">
    <property type="entry name" value="Zn-dependent exopeptidases"/>
    <property type="match status" value="1"/>
</dbReference>
<dbReference type="NCBIfam" id="TIGR01891">
    <property type="entry name" value="amidohydrolases"/>
    <property type="match status" value="1"/>
</dbReference>
<gene>
    <name evidence="4" type="primary">yxeP_5</name>
    <name evidence="4" type="ORF">NIT7321_02377</name>
</gene>